<dbReference type="Pfam" id="PF00482">
    <property type="entry name" value="T2SSF"/>
    <property type="match status" value="1"/>
</dbReference>
<dbReference type="InterPro" id="IPR036589">
    <property type="entry name" value="HCY_dom_sf"/>
</dbReference>
<name>A0A517MEF0_9BACT</name>
<keyword evidence="10" id="KW-1185">Reference proteome</keyword>
<evidence type="ECO:0000256" key="6">
    <source>
        <dbReference type="ARBA" id="ARBA00023136"/>
    </source>
</evidence>
<keyword evidence="6 7" id="KW-0472">Membrane</keyword>
<organism evidence="9 10">
    <name type="scientific">Roseimaritima multifibrata</name>
    <dbReference type="NCBI Taxonomy" id="1930274"/>
    <lineage>
        <taxon>Bacteria</taxon>
        <taxon>Pseudomonadati</taxon>
        <taxon>Planctomycetota</taxon>
        <taxon>Planctomycetia</taxon>
        <taxon>Pirellulales</taxon>
        <taxon>Pirellulaceae</taxon>
        <taxon>Roseimaritima</taxon>
    </lineage>
</organism>
<feature type="domain" description="Type II secretion system protein GspF" evidence="8">
    <location>
        <begin position="18"/>
        <end position="134"/>
    </location>
</feature>
<dbReference type="InterPro" id="IPR018076">
    <property type="entry name" value="T2SS_GspF_dom"/>
</dbReference>
<evidence type="ECO:0000256" key="1">
    <source>
        <dbReference type="ARBA" id="ARBA00004651"/>
    </source>
</evidence>
<dbReference type="Gene3D" id="1.20.81.30">
    <property type="entry name" value="Type II secretion system (T2SS), domain F"/>
    <property type="match status" value="1"/>
</dbReference>
<evidence type="ECO:0000256" key="2">
    <source>
        <dbReference type="ARBA" id="ARBA00005745"/>
    </source>
</evidence>
<evidence type="ECO:0000256" key="5">
    <source>
        <dbReference type="ARBA" id="ARBA00022989"/>
    </source>
</evidence>
<dbReference type="InterPro" id="IPR042094">
    <property type="entry name" value="T2SS_GspF_sf"/>
</dbReference>
<evidence type="ECO:0000256" key="4">
    <source>
        <dbReference type="ARBA" id="ARBA00022692"/>
    </source>
</evidence>
<dbReference type="AlphaFoldDB" id="A0A517MEF0"/>
<keyword evidence="4 7" id="KW-0812">Transmembrane</keyword>
<feature type="transmembrane region" description="Helical" evidence="7">
    <location>
        <begin position="294"/>
        <end position="323"/>
    </location>
</feature>
<sequence length="330" mass="36093">MSERKSIALSEPELATLLDEIAAMIQSNRPLVPELLAIETGQLGRLKRAAQSLRTDLEAGRSLGEGFERLSPKLSGQGKAAIQLAAETGNVEGLRQLAILLRQRRSLRTTAFVAYIYPAFTLVLGCAVLWFTVAHFQNLLQATEHFAGPVNIVTILSGYWWVLPLVALGLMVILLKLARLPGRFGRLALFCDTLAWELDSDLPLNKALPYAAQLAGDRQLAGEMPQWVQAHNAGASGPAQSGLPPMLKYLLGHLRSDTTVDASSVGIAPDAAIPQLKNLAVWYRQLQVDRFRWLVHWIPTAIVVVIGGCCVTSYLLAVLFPIYRELGEVL</sequence>
<evidence type="ECO:0000259" key="8">
    <source>
        <dbReference type="Pfam" id="PF00482"/>
    </source>
</evidence>
<dbReference type="KEGG" id="rml:FF011L_20150"/>
<dbReference type="EMBL" id="CP036262">
    <property type="protein sequence ID" value="QDS93253.1"/>
    <property type="molecule type" value="Genomic_DNA"/>
</dbReference>
<comment type="subcellular location">
    <subcellularLocation>
        <location evidence="1">Cell membrane</location>
        <topology evidence="1">Multi-pass membrane protein</topology>
    </subcellularLocation>
</comment>
<feature type="transmembrane region" description="Helical" evidence="7">
    <location>
        <begin position="112"/>
        <end position="133"/>
    </location>
</feature>
<dbReference type="Proteomes" id="UP000320672">
    <property type="component" value="Chromosome"/>
</dbReference>
<evidence type="ECO:0000313" key="9">
    <source>
        <dbReference type="EMBL" id="QDS93253.1"/>
    </source>
</evidence>
<accession>A0A517MEF0</accession>
<comment type="similarity">
    <text evidence="2">Belongs to the GSP F family.</text>
</comment>
<evidence type="ECO:0000313" key="10">
    <source>
        <dbReference type="Proteomes" id="UP000320672"/>
    </source>
</evidence>
<dbReference type="InterPro" id="IPR003004">
    <property type="entry name" value="GspF/PilC"/>
</dbReference>
<dbReference type="SUPFAM" id="SSF82282">
    <property type="entry name" value="Homocysteine S-methyltransferase"/>
    <property type="match status" value="1"/>
</dbReference>
<dbReference type="PANTHER" id="PTHR30012">
    <property type="entry name" value="GENERAL SECRETION PATHWAY PROTEIN"/>
    <property type="match status" value="1"/>
</dbReference>
<reference evidence="9 10" key="1">
    <citation type="submission" date="2019-02" db="EMBL/GenBank/DDBJ databases">
        <title>Deep-cultivation of Planctomycetes and their phenomic and genomic characterization uncovers novel biology.</title>
        <authorList>
            <person name="Wiegand S."/>
            <person name="Jogler M."/>
            <person name="Boedeker C."/>
            <person name="Pinto D."/>
            <person name="Vollmers J."/>
            <person name="Rivas-Marin E."/>
            <person name="Kohn T."/>
            <person name="Peeters S.H."/>
            <person name="Heuer A."/>
            <person name="Rast P."/>
            <person name="Oberbeckmann S."/>
            <person name="Bunk B."/>
            <person name="Jeske O."/>
            <person name="Meyerdierks A."/>
            <person name="Storesund J.E."/>
            <person name="Kallscheuer N."/>
            <person name="Luecker S."/>
            <person name="Lage O.M."/>
            <person name="Pohl T."/>
            <person name="Merkel B.J."/>
            <person name="Hornburger P."/>
            <person name="Mueller R.-W."/>
            <person name="Bruemmer F."/>
            <person name="Labrenz M."/>
            <person name="Spormann A.M."/>
            <person name="Op den Camp H."/>
            <person name="Overmann J."/>
            <person name="Amann R."/>
            <person name="Jetten M.S.M."/>
            <person name="Mascher T."/>
            <person name="Medema M.H."/>
            <person name="Devos D.P."/>
            <person name="Kaster A.-K."/>
            <person name="Ovreas L."/>
            <person name="Rohde M."/>
            <person name="Galperin M.Y."/>
            <person name="Jogler C."/>
        </authorList>
    </citation>
    <scope>NUCLEOTIDE SEQUENCE [LARGE SCALE GENOMIC DNA]</scope>
    <source>
        <strain evidence="9 10">FF011L</strain>
    </source>
</reference>
<feature type="transmembrane region" description="Helical" evidence="7">
    <location>
        <begin position="158"/>
        <end position="178"/>
    </location>
</feature>
<dbReference type="GO" id="GO:0005886">
    <property type="term" value="C:plasma membrane"/>
    <property type="evidence" value="ECO:0007669"/>
    <property type="project" value="UniProtKB-SubCell"/>
</dbReference>
<dbReference type="OrthoDB" id="273115at2"/>
<evidence type="ECO:0000256" key="3">
    <source>
        <dbReference type="ARBA" id="ARBA00022475"/>
    </source>
</evidence>
<evidence type="ECO:0000256" key="7">
    <source>
        <dbReference type="SAM" id="Phobius"/>
    </source>
</evidence>
<dbReference type="RefSeq" id="WP_145351451.1">
    <property type="nucleotide sequence ID" value="NZ_CP036262.1"/>
</dbReference>
<proteinExistence type="inferred from homology"/>
<dbReference type="PANTHER" id="PTHR30012:SF0">
    <property type="entry name" value="TYPE II SECRETION SYSTEM PROTEIN F-RELATED"/>
    <property type="match status" value="1"/>
</dbReference>
<gene>
    <name evidence="9" type="ORF">FF011L_20150</name>
</gene>
<keyword evidence="5 7" id="KW-1133">Transmembrane helix</keyword>
<keyword evidence="3" id="KW-1003">Cell membrane</keyword>
<protein>
    <submittedName>
        <fullName evidence="9">Bacterial type II secretion system protein F domain protein</fullName>
    </submittedName>
</protein>